<evidence type="ECO:0000256" key="1">
    <source>
        <dbReference type="ARBA" id="ARBA00010641"/>
    </source>
</evidence>
<proteinExistence type="inferred from homology"/>
<protein>
    <submittedName>
        <fullName evidence="7">RNA polymerase sigma-70 factor, ECF subfamily</fullName>
    </submittedName>
</protein>
<keyword evidence="3" id="KW-0731">Sigma factor</keyword>
<evidence type="ECO:0000256" key="3">
    <source>
        <dbReference type="ARBA" id="ARBA00023082"/>
    </source>
</evidence>
<dbReference type="InterPro" id="IPR013324">
    <property type="entry name" value="RNA_pol_sigma_r3/r4-like"/>
</dbReference>
<dbReference type="AlphaFoldDB" id="A0A1H5LVZ7"/>
<dbReference type="SUPFAM" id="SSF88946">
    <property type="entry name" value="Sigma2 domain of RNA polymerase sigma factors"/>
    <property type="match status" value="1"/>
</dbReference>
<dbReference type="InterPro" id="IPR013249">
    <property type="entry name" value="RNA_pol_sigma70_r4_t2"/>
</dbReference>
<dbReference type="InterPro" id="IPR036388">
    <property type="entry name" value="WH-like_DNA-bd_sf"/>
</dbReference>
<dbReference type="Gene3D" id="1.10.1740.10">
    <property type="match status" value="1"/>
</dbReference>
<evidence type="ECO:0000313" key="7">
    <source>
        <dbReference type="EMBL" id="SEE80428.1"/>
    </source>
</evidence>
<evidence type="ECO:0000256" key="4">
    <source>
        <dbReference type="ARBA" id="ARBA00023163"/>
    </source>
</evidence>
<dbReference type="InterPro" id="IPR039425">
    <property type="entry name" value="RNA_pol_sigma-70-like"/>
</dbReference>
<accession>A0A1H5LVZ7</accession>
<dbReference type="InterPro" id="IPR007627">
    <property type="entry name" value="RNA_pol_sigma70_r2"/>
</dbReference>
<reference evidence="7 8" key="1">
    <citation type="submission" date="2016-10" db="EMBL/GenBank/DDBJ databases">
        <authorList>
            <person name="de Groot N.N."/>
        </authorList>
    </citation>
    <scope>NUCLEOTIDE SEQUENCE [LARGE SCALE GENOMIC DNA]</scope>
    <source>
        <strain evidence="7 8">BS3662</strain>
    </source>
</reference>
<organism evidence="7 8">
    <name type="scientific">Pseudomonas migulae</name>
    <dbReference type="NCBI Taxonomy" id="78543"/>
    <lineage>
        <taxon>Bacteria</taxon>
        <taxon>Pseudomonadati</taxon>
        <taxon>Pseudomonadota</taxon>
        <taxon>Gammaproteobacteria</taxon>
        <taxon>Pseudomonadales</taxon>
        <taxon>Pseudomonadaceae</taxon>
        <taxon>Pseudomonas</taxon>
    </lineage>
</organism>
<comment type="similarity">
    <text evidence="1">Belongs to the sigma-70 factor family. ECF subfamily.</text>
</comment>
<evidence type="ECO:0000313" key="8">
    <source>
        <dbReference type="Proteomes" id="UP000198985"/>
    </source>
</evidence>
<gene>
    <name evidence="7" type="ORF">SAMN04490194_4198</name>
</gene>
<dbReference type="InterPro" id="IPR014284">
    <property type="entry name" value="RNA_pol_sigma-70_dom"/>
</dbReference>
<dbReference type="PANTHER" id="PTHR43133:SF63">
    <property type="entry name" value="RNA POLYMERASE SIGMA FACTOR FECI-RELATED"/>
    <property type="match status" value="1"/>
</dbReference>
<feature type="domain" description="RNA polymerase sigma factor 70 region 4 type 2" evidence="6">
    <location>
        <begin position="165"/>
        <end position="216"/>
    </location>
</feature>
<dbReference type="GO" id="GO:0016987">
    <property type="term" value="F:sigma factor activity"/>
    <property type="evidence" value="ECO:0007669"/>
    <property type="project" value="UniProtKB-KW"/>
</dbReference>
<keyword evidence="2" id="KW-0805">Transcription regulation</keyword>
<dbReference type="PANTHER" id="PTHR43133">
    <property type="entry name" value="RNA POLYMERASE ECF-TYPE SIGMA FACTO"/>
    <property type="match status" value="1"/>
</dbReference>
<dbReference type="InterPro" id="IPR013325">
    <property type="entry name" value="RNA_pol_sigma_r2"/>
</dbReference>
<dbReference type="Gene3D" id="1.10.10.10">
    <property type="entry name" value="Winged helix-like DNA-binding domain superfamily/Winged helix DNA-binding domain"/>
    <property type="match status" value="1"/>
</dbReference>
<dbReference type="Pfam" id="PF08281">
    <property type="entry name" value="Sigma70_r4_2"/>
    <property type="match status" value="1"/>
</dbReference>
<dbReference type="NCBIfam" id="TIGR02937">
    <property type="entry name" value="sigma70-ECF"/>
    <property type="match status" value="1"/>
</dbReference>
<dbReference type="Proteomes" id="UP000198985">
    <property type="component" value="Unassembled WGS sequence"/>
</dbReference>
<sequence>MTGISTLCYSQWLASFECLPESFGCVPKSTFPLICLGWNPLLPVNKKHYYSRPSSQHTAMTPKLPRRHGFFEHYEELVGTWTRRLRNRQQAEDLAHDTFVRVLESDSAAVAQPRAYLHQTARNIAVDGYRREDRRGAMESEAIDHSVSSSGDPEHFMQAIQLADSIERALTELPVNCRKVFVWQKIEGLTQAEIAERLGLSKNMVEKYMIRTLRHLRDRLDGLQS</sequence>
<name>A0A1H5LVZ7_9PSED</name>
<dbReference type="GO" id="GO:0006352">
    <property type="term" value="P:DNA-templated transcription initiation"/>
    <property type="evidence" value="ECO:0007669"/>
    <property type="project" value="InterPro"/>
</dbReference>
<dbReference type="GO" id="GO:0003677">
    <property type="term" value="F:DNA binding"/>
    <property type="evidence" value="ECO:0007669"/>
    <property type="project" value="InterPro"/>
</dbReference>
<dbReference type="CDD" id="cd06171">
    <property type="entry name" value="Sigma70_r4"/>
    <property type="match status" value="1"/>
</dbReference>
<feature type="domain" description="RNA polymerase sigma-70 region 2" evidence="5">
    <location>
        <begin position="72"/>
        <end position="135"/>
    </location>
</feature>
<evidence type="ECO:0000259" key="6">
    <source>
        <dbReference type="Pfam" id="PF08281"/>
    </source>
</evidence>
<evidence type="ECO:0000259" key="5">
    <source>
        <dbReference type="Pfam" id="PF04542"/>
    </source>
</evidence>
<dbReference type="EMBL" id="FNTY01000002">
    <property type="protein sequence ID" value="SEE80428.1"/>
    <property type="molecule type" value="Genomic_DNA"/>
</dbReference>
<keyword evidence="4" id="KW-0804">Transcription</keyword>
<evidence type="ECO:0000256" key="2">
    <source>
        <dbReference type="ARBA" id="ARBA00023015"/>
    </source>
</evidence>
<dbReference type="Pfam" id="PF04542">
    <property type="entry name" value="Sigma70_r2"/>
    <property type="match status" value="1"/>
</dbReference>
<dbReference type="SUPFAM" id="SSF88659">
    <property type="entry name" value="Sigma3 and sigma4 domains of RNA polymerase sigma factors"/>
    <property type="match status" value="1"/>
</dbReference>